<feature type="non-terminal residue" evidence="2">
    <location>
        <position position="1"/>
    </location>
</feature>
<dbReference type="GO" id="GO:0003723">
    <property type="term" value="F:RNA binding"/>
    <property type="evidence" value="ECO:0007669"/>
    <property type="project" value="TreeGrafter"/>
</dbReference>
<accession>A0A7V5NZL9</accession>
<evidence type="ECO:0000259" key="1">
    <source>
        <dbReference type="Pfam" id="PF01207"/>
    </source>
</evidence>
<dbReference type="PANTHER" id="PTHR45846">
    <property type="entry name" value="TRNA-DIHYDROURIDINE(47) SYNTHASE [NAD(P)(+)]-LIKE"/>
    <property type="match status" value="1"/>
</dbReference>
<dbReference type="Gene3D" id="3.20.20.70">
    <property type="entry name" value="Aldolase class I"/>
    <property type="match status" value="1"/>
</dbReference>
<dbReference type="Proteomes" id="UP000886101">
    <property type="component" value="Unassembled WGS sequence"/>
</dbReference>
<dbReference type="InterPro" id="IPR035587">
    <property type="entry name" value="DUS-like_FMN-bd"/>
</dbReference>
<dbReference type="AlphaFoldDB" id="A0A7V5NZL9"/>
<dbReference type="SUPFAM" id="SSF51395">
    <property type="entry name" value="FMN-linked oxidoreductases"/>
    <property type="match status" value="1"/>
</dbReference>
<dbReference type="GO" id="GO:0017150">
    <property type="term" value="F:tRNA dihydrouridine synthase activity"/>
    <property type="evidence" value="ECO:0007669"/>
    <property type="project" value="TreeGrafter"/>
</dbReference>
<gene>
    <name evidence="2" type="ORF">ENJ96_03795</name>
</gene>
<comment type="caution">
    <text evidence="2">The sequence shown here is derived from an EMBL/GenBank/DDBJ whole genome shotgun (WGS) entry which is preliminary data.</text>
</comment>
<organism evidence="2">
    <name type="scientific">Thermodesulfatator atlanticus</name>
    <dbReference type="NCBI Taxonomy" id="501497"/>
    <lineage>
        <taxon>Bacteria</taxon>
        <taxon>Pseudomonadati</taxon>
        <taxon>Thermodesulfobacteriota</taxon>
        <taxon>Thermodesulfobacteria</taxon>
        <taxon>Thermodesulfobacteriales</taxon>
        <taxon>Thermodesulfatatoraceae</taxon>
        <taxon>Thermodesulfatator</taxon>
    </lineage>
</organism>
<feature type="domain" description="DUS-like FMN-binding" evidence="1">
    <location>
        <begin position="1"/>
        <end position="101"/>
    </location>
</feature>
<sequence>LHPRTAKEGFRGRARWERIRDLVRMVGDEARVFGSGDVKSLADVKAFFACTGAHGVLIGRAALSRPWIFRECKTGEERELSLAQRVALLRQLERYLLSYRPPKDCLRVLKTFAPKFFKGASGRRKFTPALLKAPDLASFWEILEALAGDDRLEK</sequence>
<dbReference type="EMBL" id="DROK01000111">
    <property type="protein sequence ID" value="HHI96952.1"/>
    <property type="molecule type" value="Genomic_DNA"/>
</dbReference>
<proteinExistence type="predicted"/>
<evidence type="ECO:0000313" key="2">
    <source>
        <dbReference type="EMBL" id="HHI96952.1"/>
    </source>
</evidence>
<protein>
    <recommendedName>
        <fullName evidence="1">DUS-like FMN-binding domain-containing protein</fullName>
    </recommendedName>
</protein>
<dbReference type="InterPro" id="IPR013785">
    <property type="entry name" value="Aldolase_TIM"/>
</dbReference>
<dbReference type="Pfam" id="PF01207">
    <property type="entry name" value="Dus"/>
    <property type="match status" value="1"/>
</dbReference>
<reference evidence="2" key="1">
    <citation type="journal article" date="2020" name="mSystems">
        <title>Genome- and Community-Level Interaction Insights into Carbon Utilization and Element Cycling Functions of Hydrothermarchaeota in Hydrothermal Sediment.</title>
        <authorList>
            <person name="Zhou Z."/>
            <person name="Liu Y."/>
            <person name="Xu W."/>
            <person name="Pan J."/>
            <person name="Luo Z.H."/>
            <person name="Li M."/>
        </authorList>
    </citation>
    <scope>NUCLEOTIDE SEQUENCE [LARGE SCALE GENOMIC DNA]</scope>
    <source>
        <strain evidence="2">HyVt-533</strain>
    </source>
</reference>
<dbReference type="PANTHER" id="PTHR45846:SF1">
    <property type="entry name" value="TRNA-DIHYDROURIDINE(47) SYNTHASE [NAD(P)(+)]-LIKE"/>
    <property type="match status" value="1"/>
</dbReference>
<name>A0A7V5NZL9_9BACT</name>